<evidence type="ECO:0000256" key="11">
    <source>
        <dbReference type="ARBA" id="ARBA00023264"/>
    </source>
</evidence>
<dbReference type="Proteomes" id="UP001165065">
    <property type="component" value="Unassembled WGS sequence"/>
</dbReference>
<dbReference type="OrthoDB" id="406287at2759"/>
<sequence length="318" mass="36245">MVATVPIDTAAMVLKERALPGHIFTLGLLSLMTKAYLLGWFPPYVCVYSSCQWPILFYIVYKGFKQRKSLYYFFELCWVINFVGWAAMFYEMLTVTGHVQPFLSDSLRNRLGYGFFVVTNGPLAASIIMNSNTLVLHDVVKTSGVFIHWNPALVSFALRWRVIWTQGGSWSPFDQHGGFFASLSQAQHEPKHLGDAILLYLAWFIPYGIWLLTKGVHVSGCRSSFLDVNKRLATLFSLPPSALRKQGVAYLLVHFLANTSTFIIASFFYDYFFLHAAWIVLLLVIATYLGGQYYEFTYGGKRAIKRLRQEFVRGGKED</sequence>
<dbReference type="GO" id="GO:0006656">
    <property type="term" value="P:phosphatidylcholine biosynthetic process"/>
    <property type="evidence" value="ECO:0007669"/>
    <property type="project" value="TreeGrafter"/>
</dbReference>
<dbReference type="InterPro" id="IPR021261">
    <property type="entry name" value="GPCAT"/>
</dbReference>
<comment type="similarity">
    <text evidence="2">Belongs to the GPC1 family.</text>
</comment>
<evidence type="ECO:0000256" key="12">
    <source>
        <dbReference type="ARBA" id="ARBA00023315"/>
    </source>
</evidence>
<dbReference type="Pfam" id="PF10998">
    <property type="entry name" value="DUF2838"/>
    <property type="match status" value="1"/>
</dbReference>
<feature type="transmembrane region" description="Helical" evidence="13">
    <location>
        <begin position="248"/>
        <end position="269"/>
    </location>
</feature>
<dbReference type="GO" id="GO:0016020">
    <property type="term" value="C:membrane"/>
    <property type="evidence" value="ECO:0007669"/>
    <property type="project" value="UniProtKB-SubCell"/>
</dbReference>
<dbReference type="PANTHER" id="PTHR31201:SF1">
    <property type="entry name" value="GLYCEROPHOSPHOCHOLINE ACYLTRANSFERASE 1"/>
    <property type="match status" value="1"/>
</dbReference>
<evidence type="ECO:0000256" key="13">
    <source>
        <dbReference type="SAM" id="Phobius"/>
    </source>
</evidence>
<feature type="transmembrane region" description="Helical" evidence="13">
    <location>
        <begin position="70"/>
        <end position="90"/>
    </location>
</feature>
<evidence type="ECO:0000313" key="14">
    <source>
        <dbReference type="EMBL" id="GMI20792.1"/>
    </source>
</evidence>
<keyword evidence="15" id="KW-1185">Reference proteome</keyword>
<feature type="transmembrane region" description="Helical" evidence="13">
    <location>
        <begin position="41"/>
        <end position="61"/>
    </location>
</feature>
<evidence type="ECO:0000256" key="6">
    <source>
        <dbReference type="ARBA" id="ARBA00022692"/>
    </source>
</evidence>
<feature type="transmembrane region" description="Helical" evidence="13">
    <location>
        <begin position="110"/>
        <end position="129"/>
    </location>
</feature>
<keyword evidence="10" id="KW-0594">Phospholipid biosynthesis</keyword>
<dbReference type="GO" id="GO:0016746">
    <property type="term" value="F:acyltransferase activity"/>
    <property type="evidence" value="ECO:0007669"/>
    <property type="project" value="UniProtKB-KW"/>
</dbReference>
<evidence type="ECO:0000256" key="8">
    <source>
        <dbReference type="ARBA" id="ARBA00023098"/>
    </source>
</evidence>
<evidence type="ECO:0000256" key="5">
    <source>
        <dbReference type="ARBA" id="ARBA00022679"/>
    </source>
</evidence>
<keyword evidence="11" id="KW-1208">Phospholipid metabolism</keyword>
<evidence type="ECO:0000256" key="2">
    <source>
        <dbReference type="ARBA" id="ARBA00006675"/>
    </source>
</evidence>
<protein>
    <recommendedName>
        <fullName evidence="3">Glycerophosphocholine acyltransferase 1</fullName>
    </recommendedName>
</protein>
<keyword evidence="5" id="KW-0808">Transferase</keyword>
<evidence type="ECO:0000256" key="9">
    <source>
        <dbReference type="ARBA" id="ARBA00023136"/>
    </source>
</evidence>
<evidence type="ECO:0000256" key="4">
    <source>
        <dbReference type="ARBA" id="ARBA00022516"/>
    </source>
</evidence>
<comment type="caution">
    <text evidence="14">The sequence shown here is derived from an EMBL/GenBank/DDBJ whole genome shotgun (WGS) entry which is preliminary data.</text>
</comment>
<proteinExistence type="inferred from homology"/>
<evidence type="ECO:0000313" key="15">
    <source>
        <dbReference type="Proteomes" id="UP001165065"/>
    </source>
</evidence>
<evidence type="ECO:0000256" key="7">
    <source>
        <dbReference type="ARBA" id="ARBA00022989"/>
    </source>
</evidence>
<keyword evidence="8" id="KW-0443">Lipid metabolism</keyword>
<keyword evidence="12" id="KW-0012">Acyltransferase</keyword>
<feature type="transmembrane region" description="Helical" evidence="13">
    <location>
        <begin position="275"/>
        <end position="296"/>
    </location>
</feature>
<accession>A0A9W7L208</accession>
<dbReference type="AlphaFoldDB" id="A0A9W7L208"/>
<keyword evidence="6 13" id="KW-0812">Transmembrane</keyword>
<organism evidence="14 15">
    <name type="scientific">Triparma columacea</name>
    <dbReference type="NCBI Taxonomy" id="722753"/>
    <lineage>
        <taxon>Eukaryota</taxon>
        <taxon>Sar</taxon>
        <taxon>Stramenopiles</taxon>
        <taxon>Ochrophyta</taxon>
        <taxon>Bolidophyceae</taxon>
        <taxon>Parmales</taxon>
        <taxon>Triparmaceae</taxon>
        <taxon>Triparma</taxon>
    </lineage>
</organism>
<reference evidence="15" key="1">
    <citation type="journal article" date="2023" name="Commun. Biol.">
        <title>Genome analysis of Parmales, the sister group of diatoms, reveals the evolutionary specialization of diatoms from phago-mixotrophs to photoautotrophs.</title>
        <authorList>
            <person name="Ban H."/>
            <person name="Sato S."/>
            <person name="Yoshikawa S."/>
            <person name="Yamada K."/>
            <person name="Nakamura Y."/>
            <person name="Ichinomiya M."/>
            <person name="Sato N."/>
            <person name="Blanc-Mathieu R."/>
            <person name="Endo H."/>
            <person name="Kuwata A."/>
            <person name="Ogata H."/>
        </authorList>
    </citation>
    <scope>NUCLEOTIDE SEQUENCE [LARGE SCALE GENOMIC DNA]</scope>
</reference>
<keyword evidence="7 13" id="KW-1133">Transmembrane helix</keyword>
<keyword evidence="9 13" id="KW-0472">Membrane</keyword>
<keyword evidence="4" id="KW-0444">Lipid biosynthesis</keyword>
<evidence type="ECO:0000256" key="10">
    <source>
        <dbReference type="ARBA" id="ARBA00023209"/>
    </source>
</evidence>
<comment type="subcellular location">
    <subcellularLocation>
        <location evidence="1">Membrane</location>
        <topology evidence="1">Multi-pass membrane protein</topology>
    </subcellularLocation>
</comment>
<evidence type="ECO:0000256" key="3">
    <source>
        <dbReference type="ARBA" id="ARBA00019082"/>
    </source>
</evidence>
<name>A0A9W7L208_9STRA</name>
<dbReference type="EMBL" id="BRYA01000522">
    <property type="protein sequence ID" value="GMI20792.1"/>
    <property type="molecule type" value="Genomic_DNA"/>
</dbReference>
<dbReference type="PANTHER" id="PTHR31201">
    <property type="entry name" value="OS01G0585100 PROTEIN"/>
    <property type="match status" value="1"/>
</dbReference>
<gene>
    <name evidence="14" type="ORF">TrCOL_g782</name>
</gene>
<evidence type="ECO:0000256" key="1">
    <source>
        <dbReference type="ARBA" id="ARBA00004141"/>
    </source>
</evidence>